<dbReference type="InterPro" id="IPR016024">
    <property type="entry name" value="ARM-type_fold"/>
</dbReference>
<dbReference type="InterPro" id="IPR058584">
    <property type="entry name" value="IMB1_TNPO1-like_TPR"/>
</dbReference>
<dbReference type="GO" id="GO:0006606">
    <property type="term" value="P:protein import into nucleus"/>
    <property type="evidence" value="ECO:0007669"/>
    <property type="project" value="InterPro"/>
</dbReference>
<dbReference type="InterPro" id="IPR001494">
    <property type="entry name" value="Importin-beta_N"/>
</dbReference>
<dbReference type="SMART" id="SM00913">
    <property type="entry name" value="IBN_N"/>
    <property type="match status" value="1"/>
</dbReference>
<reference evidence="8 9" key="1">
    <citation type="submission" date="2020-10" db="EMBL/GenBank/DDBJ databases">
        <title>The Coptis chinensis genome and diversification of protoberbering-type alkaloids.</title>
        <authorList>
            <person name="Wang B."/>
            <person name="Shu S."/>
            <person name="Song C."/>
            <person name="Liu Y."/>
        </authorList>
    </citation>
    <scope>NUCLEOTIDE SEQUENCE [LARGE SCALE GENOMIC DNA]</scope>
    <source>
        <strain evidence="8">HL-2020</strain>
        <tissue evidence="8">Leaf</tissue>
    </source>
</reference>
<evidence type="ECO:0000256" key="1">
    <source>
        <dbReference type="ARBA" id="ARBA00004496"/>
    </source>
</evidence>
<dbReference type="GO" id="GO:0031267">
    <property type="term" value="F:small GTPase binding"/>
    <property type="evidence" value="ECO:0007669"/>
    <property type="project" value="InterPro"/>
</dbReference>
<dbReference type="EMBL" id="JADFTS010000006">
    <property type="protein sequence ID" value="KAF9602486.1"/>
    <property type="molecule type" value="Genomic_DNA"/>
</dbReference>
<comment type="similarity">
    <text evidence="2">Belongs to the importin beta family. Importin beta-1 subfamily.</text>
</comment>
<feature type="domain" description="Importin N-terminal" evidence="7">
    <location>
        <begin position="23"/>
        <end position="103"/>
    </location>
</feature>
<evidence type="ECO:0000256" key="5">
    <source>
        <dbReference type="ARBA" id="ARBA00022737"/>
    </source>
</evidence>
<protein>
    <recommendedName>
        <fullName evidence="7">Importin N-terminal domain-containing protein</fullName>
    </recommendedName>
</protein>
<keyword evidence="9" id="KW-1185">Reference proteome</keyword>
<accession>A0A835LWY5</accession>
<dbReference type="Pfam" id="PF03810">
    <property type="entry name" value="IBN_N"/>
    <property type="match status" value="1"/>
</dbReference>
<name>A0A835LWY5_9MAGN</name>
<keyword evidence="3" id="KW-0813">Transport</keyword>
<dbReference type="Gene3D" id="1.25.10.10">
    <property type="entry name" value="Leucine-rich Repeat Variant"/>
    <property type="match status" value="1"/>
</dbReference>
<evidence type="ECO:0000313" key="9">
    <source>
        <dbReference type="Proteomes" id="UP000631114"/>
    </source>
</evidence>
<dbReference type="Proteomes" id="UP000631114">
    <property type="component" value="Unassembled WGS sequence"/>
</dbReference>
<dbReference type="GO" id="GO:0005737">
    <property type="term" value="C:cytoplasm"/>
    <property type="evidence" value="ECO:0007669"/>
    <property type="project" value="UniProtKB-SubCell"/>
</dbReference>
<dbReference type="Pfam" id="PF25574">
    <property type="entry name" value="TPR_IMB1"/>
    <property type="match status" value="1"/>
</dbReference>
<evidence type="ECO:0000313" key="8">
    <source>
        <dbReference type="EMBL" id="KAF9602486.1"/>
    </source>
</evidence>
<proteinExistence type="inferred from homology"/>
<comment type="subcellular location">
    <subcellularLocation>
        <location evidence="1">Cytoplasm</location>
    </subcellularLocation>
</comment>
<dbReference type="AlphaFoldDB" id="A0A835LWY5"/>
<dbReference type="PROSITE" id="PS50166">
    <property type="entry name" value="IMPORTIN_B_NT"/>
    <property type="match status" value="1"/>
</dbReference>
<dbReference type="OrthoDB" id="10263328at2759"/>
<keyword evidence="4" id="KW-0963">Cytoplasm</keyword>
<dbReference type="Pfam" id="PF13513">
    <property type="entry name" value="HEAT_EZ"/>
    <property type="match status" value="1"/>
</dbReference>
<gene>
    <name evidence="8" type="ORF">IFM89_028500</name>
</gene>
<keyword evidence="5" id="KW-0677">Repeat</keyword>
<dbReference type="PANTHER" id="PTHR10527">
    <property type="entry name" value="IMPORTIN BETA"/>
    <property type="match status" value="1"/>
</dbReference>
<keyword evidence="6" id="KW-0653">Protein transport</keyword>
<evidence type="ECO:0000256" key="2">
    <source>
        <dbReference type="ARBA" id="ARBA00010907"/>
    </source>
</evidence>
<dbReference type="InterPro" id="IPR040122">
    <property type="entry name" value="Importin_beta"/>
</dbReference>
<evidence type="ECO:0000259" key="7">
    <source>
        <dbReference type="PROSITE" id="PS50166"/>
    </source>
</evidence>
<evidence type="ECO:0000256" key="3">
    <source>
        <dbReference type="ARBA" id="ARBA00022448"/>
    </source>
</evidence>
<dbReference type="FunFam" id="1.25.10.10:FF:000027">
    <property type="entry name" value="Importin subunit beta-1"/>
    <property type="match status" value="1"/>
</dbReference>
<evidence type="ECO:0000256" key="6">
    <source>
        <dbReference type="ARBA" id="ARBA00022927"/>
    </source>
</evidence>
<organism evidence="8 9">
    <name type="scientific">Coptis chinensis</name>
    <dbReference type="NCBI Taxonomy" id="261450"/>
    <lineage>
        <taxon>Eukaryota</taxon>
        <taxon>Viridiplantae</taxon>
        <taxon>Streptophyta</taxon>
        <taxon>Embryophyta</taxon>
        <taxon>Tracheophyta</taxon>
        <taxon>Spermatophyta</taxon>
        <taxon>Magnoliopsida</taxon>
        <taxon>Ranunculales</taxon>
        <taxon>Ranunculaceae</taxon>
        <taxon>Coptidoideae</taxon>
        <taxon>Coptis</taxon>
    </lineage>
</organism>
<comment type="caution">
    <text evidence="8">The sequence shown here is derived from an EMBL/GenBank/DDBJ whole genome shotgun (WGS) entry which is preliminary data.</text>
</comment>
<dbReference type="SUPFAM" id="SSF48371">
    <property type="entry name" value="ARM repeat"/>
    <property type="match status" value="1"/>
</dbReference>
<evidence type="ECO:0000256" key="4">
    <source>
        <dbReference type="ARBA" id="ARBA00022490"/>
    </source>
</evidence>
<sequence length="873" mass="96493">MAMEVTQVLLNAQAVDDTLRKHAEENLKQFQEQNLPAFLLSLSTELANDEKPVNSRQLAGLVLKNALDAKDQLRKSELVQRWLSLDITAKAQIKGYLLQTLSSPVPDPRSTASQVIAKIAGIELPHNQWPELIGSLLSNIHQLPAHVKQATLDTLGYLCEEVPSDVIDQDQVNKILTAVVQGMNSSEGNNDVRLAATRALYNALGFAQANFTNDMERDYIMRVVCEATLSPEVRIRQAAFECLVSISSTYYSKLAPYIQDIFNITAKAVREDEEAVALQAIEFWSSICDEEIDILEEYGGDFSGDSDIPCFNFVKQALPVLVPLLLETLLKQEEDQDQDEGAWNLAMAGGTCLGLVARTVGDDIVPLVMPFIEENITKADWRQREAATYAFGSIMEGPSPDKLTSIVNVALSFMLSALMKDPNNHVKDTTAWTLGRIFEFLHGSTMESAIVTPANCQQIVTVLVQSMKDAPNVAEKACGALYFLAQGYEDSGSLSSPLTPFFQDIVQALLDVSHREDAGESRLRTAAYEALNEVVRSATDETAPMVLQLVPLIMMELHKTFEAQNLSSYEKERQAELQGLLCGCLQVFIQKLGASDATKYLFMQYADQMMTLFLRVFDCRSATVHEEAMLAIGALAYTCGPAFAKYMPEFYKYLEMGLQNFEEYQVCAITVGVVGDICRALEDKILPYCDGIMTQLLKDLSSNQLHRSVKPPIFSCFGDISLAIGENFDKYLMYAMPMLQSAAELSAHTSSGDDEILEYTNLLRNGILEAYSGIFQGFKNSPKTQLLMPYAPHILQFLDSLYLEKDMDDVVTKTAIGVLGDLADTLGSSAGPLIQQSLTSREFLRECLASHDPLIKESADWAHLAISQLAITG</sequence>
<dbReference type="InterPro" id="IPR011989">
    <property type="entry name" value="ARM-like"/>
</dbReference>